<dbReference type="PANTHER" id="PTHR31885:SF6">
    <property type="entry name" value="GH04784P"/>
    <property type="match status" value="1"/>
</dbReference>
<keyword evidence="8" id="KW-1185">Reference proteome</keyword>
<feature type="transmembrane region" description="Helical" evidence="6">
    <location>
        <begin position="146"/>
        <end position="165"/>
    </location>
</feature>
<evidence type="ECO:0000256" key="5">
    <source>
        <dbReference type="ARBA" id="ARBA00023136"/>
    </source>
</evidence>
<dbReference type="PANTHER" id="PTHR31885">
    <property type="entry name" value="GH04784P"/>
    <property type="match status" value="1"/>
</dbReference>
<dbReference type="Pfam" id="PF07947">
    <property type="entry name" value="YhhN"/>
    <property type="match status" value="1"/>
</dbReference>
<feature type="transmembrane region" description="Helical" evidence="6">
    <location>
        <begin position="171"/>
        <end position="190"/>
    </location>
</feature>
<dbReference type="Proteomes" id="UP000316471">
    <property type="component" value="Unassembled WGS sequence"/>
</dbReference>
<keyword evidence="3 6" id="KW-0812">Transmembrane</keyword>
<dbReference type="GO" id="GO:0016020">
    <property type="term" value="C:membrane"/>
    <property type="evidence" value="ECO:0007669"/>
    <property type="project" value="UniProtKB-SubCell"/>
</dbReference>
<feature type="transmembrane region" description="Helical" evidence="6">
    <location>
        <begin position="202"/>
        <end position="221"/>
    </location>
</feature>
<protein>
    <submittedName>
        <fullName evidence="7">Putative membrane protein YhhN</fullName>
    </submittedName>
</protein>
<dbReference type="EMBL" id="VLKP01000022">
    <property type="protein sequence ID" value="TWI05367.1"/>
    <property type="molecule type" value="Genomic_DNA"/>
</dbReference>
<comment type="caution">
    <text evidence="7">The sequence shown here is derived from an EMBL/GenBank/DDBJ whole genome shotgun (WGS) entry which is preliminary data.</text>
</comment>
<dbReference type="GO" id="GO:0016787">
    <property type="term" value="F:hydrolase activity"/>
    <property type="evidence" value="ECO:0007669"/>
    <property type="project" value="TreeGrafter"/>
</dbReference>
<reference evidence="7 8" key="1">
    <citation type="journal article" date="2015" name="Stand. Genomic Sci.">
        <title>Genomic Encyclopedia of Bacterial and Archaeal Type Strains, Phase III: the genomes of soil and plant-associated and newly described type strains.</title>
        <authorList>
            <person name="Whitman W.B."/>
            <person name="Woyke T."/>
            <person name="Klenk H.P."/>
            <person name="Zhou Y."/>
            <person name="Lilburn T.G."/>
            <person name="Beck B.J."/>
            <person name="De Vos P."/>
            <person name="Vandamme P."/>
            <person name="Eisen J.A."/>
            <person name="Garrity G."/>
            <person name="Hugenholtz P."/>
            <person name="Kyrpides N.C."/>
        </authorList>
    </citation>
    <scope>NUCLEOTIDE SEQUENCE [LARGE SCALE GENOMIC DNA]</scope>
    <source>
        <strain evidence="7 8">CGMCC 1.10136</strain>
    </source>
</reference>
<keyword evidence="5 6" id="KW-0472">Membrane</keyword>
<evidence type="ECO:0000256" key="2">
    <source>
        <dbReference type="ARBA" id="ARBA00007375"/>
    </source>
</evidence>
<evidence type="ECO:0000313" key="7">
    <source>
        <dbReference type="EMBL" id="TWI05367.1"/>
    </source>
</evidence>
<feature type="transmembrane region" description="Helical" evidence="6">
    <location>
        <begin position="87"/>
        <end position="107"/>
    </location>
</feature>
<dbReference type="AlphaFoldDB" id="A0A562LCJ1"/>
<evidence type="ECO:0000313" key="8">
    <source>
        <dbReference type="Proteomes" id="UP000316471"/>
    </source>
</evidence>
<organism evidence="7 8">
    <name type="scientific">Aerolutibacter ruishenii</name>
    <dbReference type="NCBI Taxonomy" id="686800"/>
    <lineage>
        <taxon>Bacteria</taxon>
        <taxon>Pseudomonadati</taxon>
        <taxon>Pseudomonadota</taxon>
        <taxon>Gammaproteobacteria</taxon>
        <taxon>Lysobacterales</taxon>
        <taxon>Lysobacteraceae</taxon>
        <taxon>Aerolutibacter</taxon>
    </lineage>
</organism>
<evidence type="ECO:0000256" key="4">
    <source>
        <dbReference type="ARBA" id="ARBA00022989"/>
    </source>
</evidence>
<evidence type="ECO:0000256" key="1">
    <source>
        <dbReference type="ARBA" id="ARBA00004141"/>
    </source>
</evidence>
<feature type="transmembrane region" description="Helical" evidence="6">
    <location>
        <begin position="64"/>
        <end position="82"/>
    </location>
</feature>
<feature type="transmembrane region" description="Helical" evidence="6">
    <location>
        <begin position="12"/>
        <end position="28"/>
    </location>
</feature>
<proteinExistence type="inferred from homology"/>
<evidence type="ECO:0000256" key="6">
    <source>
        <dbReference type="SAM" id="Phobius"/>
    </source>
</evidence>
<keyword evidence="4 6" id="KW-1133">Transmembrane helix</keyword>
<sequence length="223" mass="22954">MPSMTDLPPSTVYAAVVCAIAVLGLLWAERRGARAARAACKTIASTAFIAVALAAGALDTPYGQRVLLALALSWLGDVLLLARRSAVFLAGLGAFLLAHVVFAWAFAGWPLHGGGLLAGAVLMAGVGAVVLRLFWPRLKPLYRVAVPAYVMAIGVMCTLAIGAGAGAGSGAWWLPAAALAFAASDIAVARERFIGHAFANKAWGLPLYYAAQLVLAASGAWRA</sequence>
<comment type="similarity">
    <text evidence="2">Belongs to the TMEM86 family.</text>
</comment>
<comment type="subcellular location">
    <subcellularLocation>
        <location evidence="1">Membrane</location>
        <topology evidence="1">Multi-pass membrane protein</topology>
    </subcellularLocation>
</comment>
<evidence type="ECO:0000256" key="3">
    <source>
        <dbReference type="ARBA" id="ARBA00022692"/>
    </source>
</evidence>
<feature type="transmembrane region" description="Helical" evidence="6">
    <location>
        <begin position="113"/>
        <end position="134"/>
    </location>
</feature>
<dbReference type="InterPro" id="IPR012506">
    <property type="entry name" value="TMEM86B-like"/>
</dbReference>
<accession>A0A562LCJ1</accession>
<gene>
    <name evidence="7" type="ORF">IP93_03090</name>
</gene>
<name>A0A562LCJ1_9GAMM</name>
<feature type="transmembrane region" description="Helical" evidence="6">
    <location>
        <begin position="40"/>
        <end position="58"/>
    </location>
</feature>